<evidence type="ECO:0000313" key="5">
    <source>
        <dbReference type="EMBL" id="GAA1149087.1"/>
    </source>
</evidence>
<dbReference type="PANTHER" id="PTHR30055:SF235">
    <property type="entry name" value="TRANSCRIPTIONAL REGULATORY PROTEIN"/>
    <property type="match status" value="1"/>
</dbReference>
<evidence type="ECO:0000256" key="3">
    <source>
        <dbReference type="SAM" id="MobiDB-lite"/>
    </source>
</evidence>
<dbReference type="RefSeq" id="WP_343908368.1">
    <property type="nucleotide sequence ID" value="NZ_BAAAJE010000015.1"/>
</dbReference>
<feature type="compositionally biased region" description="Basic and acidic residues" evidence="3">
    <location>
        <begin position="21"/>
        <end position="34"/>
    </location>
</feature>
<proteinExistence type="predicted"/>
<accession>A0ABN1UFB3</accession>
<keyword evidence="1 2" id="KW-0238">DNA-binding</keyword>
<dbReference type="InterPro" id="IPR036271">
    <property type="entry name" value="Tet_transcr_reg_TetR-rel_C_sf"/>
</dbReference>
<dbReference type="Gene3D" id="1.10.10.60">
    <property type="entry name" value="Homeodomain-like"/>
    <property type="match status" value="1"/>
</dbReference>
<gene>
    <name evidence="5" type="ORF">GCM10009606_29740</name>
</gene>
<dbReference type="InterPro" id="IPR050109">
    <property type="entry name" value="HTH-type_TetR-like_transc_reg"/>
</dbReference>
<feature type="region of interest" description="Disordered" evidence="3">
    <location>
        <begin position="1"/>
        <end position="49"/>
    </location>
</feature>
<dbReference type="PROSITE" id="PS50977">
    <property type="entry name" value="HTH_TETR_2"/>
    <property type="match status" value="1"/>
</dbReference>
<protein>
    <submittedName>
        <fullName evidence="5">TetR family transcriptional regulator</fullName>
    </submittedName>
</protein>
<dbReference type="Pfam" id="PF17920">
    <property type="entry name" value="TetR_C_16"/>
    <property type="match status" value="1"/>
</dbReference>
<keyword evidence="6" id="KW-1185">Reference proteome</keyword>
<sequence length="232" mass="24794">MQRAIVEPPSSQPVDAHPGPRLRDDTVAEADHRGSASGRTGRRPGQSTTRAAIAAAALHQFAARGYGGATMRSIAQQAGVDPALIAYFFGSKRDLFNQVMRLPIDPPRVVSRVLDGERTAVGERLATVTFEVLADQHNRDTVIGLLRSASHDREAATLLRVAVTEEILKPIASGLDVSDADLRAELALSQISGLVFARHVIGLETLGASAPTRLRRTLGLTLQRCLVGPLDT</sequence>
<dbReference type="InterPro" id="IPR009057">
    <property type="entry name" value="Homeodomain-like_sf"/>
</dbReference>
<name>A0ABN1UFB3_9ACTN</name>
<dbReference type="InterPro" id="IPR041678">
    <property type="entry name" value="TetR_C_16"/>
</dbReference>
<dbReference type="SUPFAM" id="SSF46689">
    <property type="entry name" value="Homeodomain-like"/>
    <property type="match status" value="1"/>
</dbReference>
<dbReference type="SUPFAM" id="SSF48498">
    <property type="entry name" value="Tetracyclin repressor-like, C-terminal domain"/>
    <property type="match status" value="1"/>
</dbReference>
<reference evidence="5 6" key="1">
    <citation type="journal article" date="2019" name="Int. J. Syst. Evol. Microbiol.">
        <title>The Global Catalogue of Microorganisms (GCM) 10K type strain sequencing project: providing services to taxonomists for standard genome sequencing and annotation.</title>
        <authorList>
            <consortium name="The Broad Institute Genomics Platform"/>
            <consortium name="The Broad Institute Genome Sequencing Center for Infectious Disease"/>
            <person name="Wu L."/>
            <person name="Ma J."/>
        </authorList>
    </citation>
    <scope>NUCLEOTIDE SEQUENCE [LARGE SCALE GENOMIC DNA]</scope>
    <source>
        <strain evidence="5 6">JCM 11813</strain>
    </source>
</reference>
<comment type="caution">
    <text evidence="5">The sequence shown here is derived from an EMBL/GenBank/DDBJ whole genome shotgun (WGS) entry which is preliminary data.</text>
</comment>
<evidence type="ECO:0000259" key="4">
    <source>
        <dbReference type="PROSITE" id="PS50977"/>
    </source>
</evidence>
<dbReference type="Proteomes" id="UP001499979">
    <property type="component" value="Unassembled WGS sequence"/>
</dbReference>
<dbReference type="Pfam" id="PF00440">
    <property type="entry name" value="TetR_N"/>
    <property type="match status" value="1"/>
</dbReference>
<dbReference type="EMBL" id="BAAAJE010000015">
    <property type="protein sequence ID" value="GAA1149087.1"/>
    <property type="molecule type" value="Genomic_DNA"/>
</dbReference>
<feature type="domain" description="HTH tetR-type" evidence="4">
    <location>
        <begin position="47"/>
        <end position="107"/>
    </location>
</feature>
<dbReference type="PRINTS" id="PR00455">
    <property type="entry name" value="HTHTETR"/>
</dbReference>
<dbReference type="InterPro" id="IPR001647">
    <property type="entry name" value="HTH_TetR"/>
</dbReference>
<evidence type="ECO:0000313" key="6">
    <source>
        <dbReference type="Proteomes" id="UP001499979"/>
    </source>
</evidence>
<feature type="DNA-binding region" description="H-T-H motif" evidence="2">
    <location>
        <begin position="70"/>
        <end position="89"/>
    </location>
</feature>
<dbReference type="Gene3D" id="1.10.357.10">
    <property type="entry name" value="Tetracycline Repressor, domain 2"/>
    <property type="match status" value="1"/>
</dbReference>
<evidence type="ECO:0000256" key="2">
    <source>
        <dbReference type="PROSITE-ProRule" id="PRU00335"/>
    </source>
</evidence>
<organism evidence="5 6">
    <name type="scientific">Nocardioides aquiterrae</name>
    <dbReference type="NCBI Taxonomy" id="203799"/>
    <lineage>
        <taxon>Bacteria</taxon>
        <taxon>Bacillati</taxon>
        <taxon>Actinomycetota</taxon>
        <taxon>Actinomycetes</taxon>
        <taxon>Propionibacteriales</taxon>
        <taxon>Nocardioidaceae</taxon>
        <taxon>Nocardioides</taxon>
    </lineage>
</organism>
<evidence type="ECO:0000256" key="1">
    <source>
        <dbReference type="ARBA" id="ARBA00023125"/>
    </source>
</evidence>
<dbReference type="PANTHER" id="PTHR30055">
    <property type="entry name" value="HTH-TYPE TRANSCRIPTIONAL REGULATOR RUTR"/>
    <property type="match status" value="1"/>
</dbReference>